<feature type="region of interest" description="Disordered" evidence="1">
    <location>
        <begin position="142"/>
        <end position="234"/>
    </location>
</feature>
<proteinExistence type="predicted"/>
<dbReference type="EMBL" id="CAADRP010002041">
    <property type="protein sequence ID" value="VFU59977.1"/>
    <property type="molecule type" value="Genomic_DNA"/>
</dbReference>
<name>A0A6N2NDM6_SALVM</name>
<keyword evidence="2" id="KW-0732">Signal</keyword>
<sequence>MVYKRFLVIVLGLLYVMNAIWGSYADHDHRDWEMNKYEQLGPEEIDLPAHKELDGFISTASTRKMSLGRRKMAVQKVARREIEKDQQGLHGGSVSEDNSGANYSNVKWDYFKVKGDFNVRCKLRDRSNSPYKMIKKGSGFVASGKEKNASDKSLEGSKDQLNNNNKQKDKNSSERKTMSGRLGAPRTESVHLPNPELAQDSKALPTKTSLESFSRAADMGQEPKGSSTHPKGEMQRLIDATVEIVNLMHKDYAGHGRPSRKPPVNNEDPIH</sequence>
<feature type="compositionally biased region" description="Basic and acidic residues" evidence="1">
    <location>
        <begin position="144"/>
        <end position="158"/>
    </location>
</feature>
<protein>
    <submittedName>
        <fullName evidence="3">Uncharacterized protein</fullName>
    </submittedName>
</protein>
<feature type="signal peptide" evidence="2">
    <location>
        <begin position="1"/>
        <end position="25"/>
    </location>
</feature>
<dbReference type="GO" id="GO:0008083">
    <property type="term" value="F:growth factor activity"/>
    <property type="evidence" value="ECO:0007669"/>
    <property type="project" value="InterPro"/>
</dbReference>
<evidence type="ECO:0000256" key="1">
    <source>
        <dbReference type="SAM" id="MobiDB-lite"/>
    </source>
</evidence>
<organism evidence="3">
    <name type="scientific">Salix viminalis</name>
    <name type="common">Common osier</name>
    <name type="synonym">Basket willow</name>
    <dbReference type="NCBI Taxonomy" id="40686"/>
    <lineage>
        <taxon>Eukaryota</taxon>
        <taxon>Viridiplantae</taxon>
        <taxon>Streptophyta</taxon>
        <taxon>Embryophyta</taxon>
        <taxon>Tracheophyta</taxon>
        <taxon>Spermatophyta</taxon>
        <taxon>Magnoliopsida</taxon>
        <taxon>eudicotyledons</taxon>
        <taxon>Gunneridae</taxon>
        <taxon>Pentapetalae</taxon>
        <taxon>rosids</taxon>
        <taxon>fabids</taxon>
        <taxon>Malpighiales</taxon>
        <taxon>Salicaceae</taxon>
        <taxon>Saliceae</taxon>
        <taxon>Salix</taxon>
    </lineage>
</organism>
<dbReference type="AlphaFoldDB" id="A0A6N2NDM6"/>
<dbReference type="PANTHER" id="PTHR36313">
    <property type="entry name" value="ROOT MERISTEM GROWTH FACTOR 2"/>
    <property type="match status" value="1"/>
</dbReference>
<dbReference type="PANTHER" id="PTHR36313:SF7">
    <property type="entry name" value="OS09G0474600 PROTEIN"/>
    <property type="match status" value="1"/>
</dbReference>
<evidence type="ECO:0000313" key="3">
    <source>
        <dbReference type="EMBL" id="VFU59977.1"/>
    </source>
</evidence>
<feature type="region of interest" description="Disordered" evidence="1">
    <location>
        <begin position="250"/>
        <end position="271"/>
    </location>
</feature>
<gene>
    <name evidence="3" type="ORF">SVIM_LOCUS443304</name>
</gene>
<feature type="compositionally biased region" description="Basic and acidic residues" evidence="1">
    <location>
        <begin position="166"/>
        <end position="177"/>
    </location>
</feature>
<feature type="chain" id="PRO_5026827886" evidence="2">
    <location>
        <begin position="26"/>
        <end position="271"/>
    </location>
</feature>
<accession>A0A6N2NDM6</accession>
<reference evidence="3" key="1">
    <citation type="submission" date="2019-03" db="EMBL/GenBank/DDBJ databases">
        <authorList>
            <person name="Mank J."/>
            <person name="Almeida P."/>
        </authorList>
    </citation>
    <scope>NUCLEOTIDE SEQUENCE</scope>
    <source>
        <strain evidence="3">78183</strain>
    </source>
</reference>
<dbReference type="GO" id="GO:0010082">
    <property type="term" value="P:regulation of root meristem growth"/>
    <property type="evidence" value="ECO:0007669"/>
    <property type="project" value="InterPro"/>
</dbReference>
<evidence type="ECO:0000256" key="2">
    <source>
        <dbReference type="SAM" id="SignalP"/>
    </source>
</evidence>
<dbReference type="InterPro" id="IPR038804">
    <property type="entry name" value="RGF3"/>
</dbReference>